<dbReference type="KEGG" id="mdn:JT25_003115"/>
<protein>
    <submittedName>
        <fullName evidence="2">Uncharacterized protein</fullName>
    </submittedName>
</protein>
<organism evidence="2 3">
    <name type="scientific">Methylomonas denitrificans</name>
    <dbReference type="NCBI Taxonomy" id="1538553"/>
    <lineage>
        <taxon>Bacteria</taxon>
        <taxon>Pseudomonadati</taxon>
        <taxon>Pseudomonadota</taxon>
        <taxon>Gammaproteobacteria</taxon>
        <taxon>Methylococcales</taxon>
        <taxon>Methylococcaceae</taxon>
        <taxon>Methylomonas</taxon>
    </lineage>
</organism>
<dbReference type="STRING" id="1538553.JT25_003115"/>
<dbReference type="RefSeq" id="WP_036277930.1">
    <property type="nucleotide sequence ID" value="NZ_CP014476.1"/>
</dbReference>
<evidence type="ECO:0000313" key="2">
    <source>
        <dbReference type="EMBL" id="AMK75488.1"/>
    </source>
</evidence>
<dbReference type="Proteomes" id="UP000030512">
    <property type="component" value="Chromosome"/>
</dbReference>
<keyword evidence="3" id="KW-1185">Reference proteome</keyword>
<keyword evidence="1" id="KW-0472">Membrane</keyword>
<name>A0A140E514_9GAMM</name>
<evidence type="ECO:0000256" key="1">
    <source>
        <dbReference type="SAM" id="Phobius"/>
    </source>
</evidence>
<gene>
    <name evidence="2" type="ORF">JT25_003115</name>
</gene>
<keyword evidence="1" id="KW-1133">Transmembrane helix</keyword>
<proteinExistence type="predicted"/>
<dbReference type="OrthoDB" id="5572899at2"/>
<feature type="transmembrane region" description="Helical" evidence="1">
    <location>
        <begin position="6"/>
        <end position="26"/>
    </location>
</feature>
<reference evidence="2 3" key="1">
    <citation type="journal article" date="2015" name="Environ. Microbiol.">
        <title>Methane oxidation coupled to nitrate reduction under hypoxia by the Gammaproteobacterium Methylomonas denitrificans, sp. nov. type strain FJG1.</title>
        <authorList>
            <person name="Kits K.D."/>
            <person name="Klotz M.G."/>
            <person name="Stein L.Y."/>
        </authorList>
    </citation>
    <scope>NUCLEOTIDE SEQUENCE [LARGE SCALE GENOMIC DNA]</scope>
    <source>
        <strain evidence="2 3">FJG1</strain>
    </source>
</reference>
<dbReference type="EMBL" id="CP014476">
    <property type="protein sequence ID" value="AMK75488.1"/>
    <property type="molecule type" value="Genomic_DNA"/>
</dbReference>
<dbReference type="AlphaFoldDB" id="A0A140E514"/>
<accession>A0A140E514</accession>
<evidence type="ECO:0000313" key="3">
    <source>
        <dbReference type="Proteomes" id="UP000030512"/>
    </source>
</evidence>
<sequence length="105" mass="11442">MDPKSQWLSTVVIAVCLGGIGGWLAAQQQLQQPMARLNMVTPVFVLDRAKLIQTIPPNANQEQMAKIVDDWQGQAKKLSDAGYLVIDSTAVVAAPEDVYVRHAGR</sequence>
<keyword evidence="1" id="KW-0812">Transmembrane</keyword>